<dbReference type="InterPro" id="IPR038213">
    <property type="entry name" value="IFI6/IFI27-like_sf"/>
</dbReference>
<protein>
    <recommendedName>
        <fullName evidence="6">CxC1-like cysteine cluster associated with KDZ transposases domain-containing protein</fullName>
    </recommendedName>
</protein>
<evidence type="ECO:0000256" key="3">
    <source>
        <dbReference type="SAM" id="Phobius"/>
    </source>
</evidence>
<feature type="transmembrane region" description="Helical" evidence="3">
    <location>
        <begin position="869"/>
        <end position="886"/>
    </location>
</feature>
<keyword evidence="3" id="KW-0812">Transmembrane</keyword>
<dbReference type="Pfam" id="PF18758">
    <property type="entry name" value="KDZ"/>
    <property type="match status" value="1"/>
</dbReference>
<accession>A0A4S8L084</accession>
<feature type="region of interest" description="Disordered" evidence="2">
    <location>
        <begin position="748"/>
        <end position="783"/>
    </location>
</feature>
<dbReference type="Proteomes" id="UP000297245">
    <property type="component" value="Unassembled WGS sequence"/>
</dbReference>
<feature type="region of interest" description="Disordered" evidence="2">
    <location>
        <begin position="1"/>
        <end position="32"/>
    </location>
</feature>
<proteinExistence type="predicted"/>
<feature type="compositionally biased region" description="Acidic residues" evidence="2">
    <location>
        <begin position="19"/>
        <end position="31"/>
    </location>
</feature>
<dbReference type="OrthoDB" id="3246730at2759"/>
<feature type="transmembrane region" description="Helical" evidence="3">
    <location>
        <begin position="810"/>
        <end position="835"/>
    </location>
</feature>
<dbReference type="InterPro" id="IPR040521">
    <property type="entry name" value="KDZ"/>
</dbReference>
<evidence type="ECO:0000256" key="2">
    <source>
        <dbReference type="SAM" id="MobiDB-lite"/>
    </source>
</evidence>
<keyword evidence="3" id="KW-0472">Membrane</keyword>
<name>A0A4S8L084_DENBC</name>
<sequence length="898" mass="103664">MSDGFTMPSHQGGEWFDHEIDDEDGWEDEPVGNDVPQKIWEEMYKDLKRVEYKDYRTRRDRIEAEHERWAQQLQEMVRAYMDWDFDQREKLDRHQEWSYSEVREIWVVGFMSCYQVTVPIYPHYTYENTSILRQGFVPCTPLLPKRVFQIQLLQFYHNLVNRCPRVAAQAFVKALCDIRGVPYEPHWAQQFSVAYDVYVAILQQVRTLVRKGLRRDSIDWRILNACPSCQTRVIGEKSLPVRMMVAIDGNNSLKRIARRDPPSEAGILGESRERHDPRDGGQDYFLTQKEVEEWDEEKWQHSGNEMADEDKGDCNERWKNMKEESTAVALGKYEETGLFIMLCRHGFALSMADMVRSGEQRKYALAVLNRLLSAEKRDREAKKEPKPVGELLAGYDIGCETAKTVKRCPLCPLALDQKLRMVLCYLLLYVVGAGLEDLEGCERFFSKSNSLAGKTQYQSRFHRRQAISEYTYHNDNFDVYANLSDFLVNNYRQALDLIATQDVLAEQMRQAKIEDARVFFSWLDEEREYLISRDKTPLRETLEMEYLENLKDLEICRSTRHLRKDEMKYMRDLHVLEQKLEINTTWERGSDEWERVDLMAKNAEYQKALDHLEGLLVSRIFELGKAHLAGTDTRDDVRHKPWAEPANRQLQNQFFKILRAHEELERLHVEIQRLYTFMKEETCFLLRAEQILRVKDPAFAYQVGKYRMERGRFNEVHRRRLDSVLTWKDFSPENRGFFTAAESTANPSAQLPTMSCDDTSSIPQGATASQNEGDDEDGYPGMSREIDQEEVGRQFEVILDVASDHTSGTIILPSIGIAVINAVGFTSAGVIAGSLAATIQSVFYGAFTGGLFSVFQSLGASAVIFSPPVLGVGAALVTIGGVVYMVSKIQESRRSVTL</sequence>
<gene>
    <name evidence="4" type="ORF">K435DRAFT_808807</name>
</gene>
<keyword evidence="5" id="KW-1185">Reference proteome</keyword>
<reference evidence="4 5" key="1">
    <citation type="journal article" date="2019" name="Nat. Ecol. Evol.">
        <title>Megaphylogeny resolves global patterns of mushroom evolution.</title>
        <authorList>
            <person name="Varga T."/>
            <person name="Krizsan K."/>
            <person name="Foldi C."/>
            <person name="Dima B."/>
            <person name="Sanchez-Garcia M."/>
            <person name="Sanchez-Ramirez S."/>
            <person name="Szollosi G.J."/>
            <person name="Szarkandi J.G."/>
            <person name="Papp V."/>
            <person name="Albert L."/>
            <person name="Andreopoulos W."/>
            <person name="Angelini C."/>
            <person name="Antonin V."/>
            <person name="Barry K.W."/>
            <person name="Bougher N.L."/>
            <person name="Buchanan P."/>
            <person name="Buyck B."/>
            <person name="Bense V."/>
            <person name="Catcheside P."/>
            <person name="Chovatia M."/>
            <person name="Cooper J."/>
            <person name="Damon W."/>
            <person name="Desjardin D."/>
            <person name="Finy P."/>
            <person name="Geml J."/>
            <person name="Haridas S."/>
            <person name="Hughes K."/>
            <person name="Justo A."/>
            <person name="Karasinski D."/>
            <person name="Kautmanova I."/>
            <person name="Kiss B."/>
            <person name="Kocsube S."/>
            <person name="Kotiranta H."/>
            <person name="LaButti K.M."/>
            <person name="Lechner B.E."/>
            <person name="Liimatainen K."/>
            <person name="Lipzen A."/>
            <person name="Lukacs Z."/>
            <person name="Mihaltcheva S."/>
            <person name="Morgado L.N."/>
            <person name="Niskanen T."/>
            <person name="Noordeloos M.E."/>
            <person name="Ohm R.A."/>
            <person name="Ortiz-Santana B."/>
            <person name="Ovrebo C."/>
            <person name="Racz N."/>
            <person name="Riley R."/>
            <person name="Savchenko A."/>
            <person name="Shiryaev A."/>
            <person name="Soop K."/>
            <person name="Spirin V."/>
            <person name="Szebenyi C."/>
            <person name="Tomsovsky M."/>
            <person name="Tulloss R.E."/>
            <person name="Uehling J."/>
            <person name="Grigoriev I.V."/>
            <person name="Vagvolgyi C."/>
            <person name="Papp T."/>
            <person name="Martin F.M."/>
            <person name="Miettinen O."/>
            <person name="Hibbett D.S."/>
            <person name="Nagy L.G."/>
        </authorList>
    </citation>
    <scope>NUCLEOTIDE SEQUENCE [LARGE SCALE GENOMIC DNA]</scope>
    <source>
        <strain evidence="4 5">CBS 962.96</strain>
    </source>
</reference>
<dbReference type="Gene3D" id="6.10.110.10">
    <property type="match status" value="1"/>
</dbReference>
<feature type="compositionally biased region" description="Basic and acidic residues" evidence="2">
    <location>
        <begin position="270"/>
        <end position="281"/>
    </location>
</feature>
<evidence type="ECO:0000313" key="4">
    <source>
        <dbReference type="EMBL" id="THU81779.1"/>
    </source>
</evidence>
<feature type="region of interest" description="Disordered" evidence="2">
    <location>
        <begin position="255"/>
        <end position="281"/>
    </location>
</feature>
<feature type="transmembrane region" description="Helical" evidence="3">
    <location>
        <begin position="842"/>
        <end position="863"/>
    </location>
</feature>
<feature type="compositionally biased region" description="Polar residues" evidence="2">
    <location>
        <begin position="748"/>
        <end position="771"/>
    </location>
</feature>
<dbReference type="PANTHER" id="PTHR33096:SF1">
    <property type="entry name" value="CXC1-LIKE CYSTEINE CLUSTER ASSOCIATED WITH KDZ TRANSPOSASES DOMAIN-CONTAINING PROTEIN"/>
    <property type="match status" value="1"/>
</dbReference>
<feature type="coiled-coil region" evidence="1">
    <location>
        <begin position="52"/>
        <end position="79"/>
    </location>
</feature>
<dbReference type="EMBL" id="ML179781">
    <property type="protein sequence ID" value="THU81779.1"/>
    <property type="molecule type" value="Genomic_DNA"/>
</dbReference>
<evidence type="ECO:0000256" key="1">
    <source>
        <dbReference type="SAM" id="Coils"/>
    </source>
</evidence>
<dbReference type="AlphaFoldDB" id="A0A4S8L084"/>
<keyword evidence="3" id="KW-1133">Transmembrane helix</keyword>
<organism evidence="4 5">
    <name type="scientific">Dendrothele bispora (strain CBS 962.96)</name>
    <dbReference type="NCBI Taxonomy" id="1314807"/>
    <lineage>
        <taxon>Eukaryota</taxon>
        <taxon>Fungi</taxon>
        <taxon>Dikarya</taxon>
        <taxon>Basidiomycota</taxon>
        <taxon>Agaricomycotina</taxon>
        <taxon>Agaricomycetes</taxon>
        <taxon>Agaricomycetidae</taxon>
        <taxon>Agaricales</taxon>
        <taxon>Agaricales incertae sedis</taxon>
        <taxon>Dendrothele</taxon>
    </lineage>
</organism>
<dbReference type="PANTHER" id="PTHR33096">
    <property type="entry name" value="CXC2 DOMAIN-CONTAINING PROTEIN"/>
    <property type="match status" value="1"/>
</dbReference>
<evidence type="ECO:0000313" key="5">
    <source>
        <dbReference type="Proteomes" id="UP000297245"/>
    </source>
</evidence>
<evidence type="ECO:0008006" key="6">
    <source>
        <dbReference type="Google" id="ProtNLM"/>
    </source>
</evidence>
<keyword evidence="1" id="KW-0175">Coiled coil</keyword>